<feature type="chain" id="PRO_5043365688" evidence="1">
    <location>
        <begin position="20"/>
        <end position="252"/>
    </location>
</feature>
<dbReference type="EMBL" id="CP137307">
    <property type="protein sequence ID" value="WQF80044.1"/>
    <property type="molecule type" value="Genomic_DNA"/>
</dbReference>
<dbReference type="KEGG" id="cdet:87941561"/>
<accession>A0AAX4I9R5</accession>
<keyword evidence="1" id="KW-0732">Signal</keyword>
<feature type="signal peptide" evidence="1">
    <location>
        <begin position="1"/>
        <end position="19"/>
    </location>
</feature>
<name>A0AAX4I9R5_9PEZI</name>
<evidence type="ECO:0000256" key="1">
    <source>
        <dbReference type="SAM" id="SignalP"/>
    </source>
</evidence>
<reference evidence="3" key="1">
    <citation type="journal article" date="2023" name="bioRxiv">
        <title>Complete genome of the Medicago anthracnose fungus, Colletotrichum destructivum, reveals a mini-chromosome-like region within a core chromosome.</title>
        <authorList>
            <person name="Lapalu N."/>
            <person name="Simon A."/>
            <person name="Lu A."/>
            <person name="Plaumann P.-L."/>
            <person name="Amselem J."/>
            <person name="Pigne S."/>
            <person name="Auger A."/>
            <person name="Koch C."/>
            <person name="Dallery J.-F."/>
            <person name="O'Connell R.J."/>
        </authorList>
    </citation>
    <scope>NUCLEOTIDE SEQUENCE [LARGE SCALE GENOMIC DNA]</scope>
    <source>
        <strain evidence="3">CBS 520.97</strain>
    </source>
</reference>
<organism evidence="2 3">
    <name type="scientific">Colletotrichum destructivum</name>
    <dbReference type="NCBI Taxonomy" id="34406"/>
    <lineage>
        <taxon>Eukaryota</taxon>
        <taxon>Fungi</taxon>
        <taxon>Dikarya</taxon>
        <taxon>Ascomycota</taxon>
        <taxon>Pezizomycotina</taxon>
        <taxon>Sordariomycetes</taxon>
        <taxon>Hypocreomycetidae</taxon>
        <taxon>Glomerellales</taxon>
        <taxon>Glomerellaceae</taxon>
        <taxon>Colletotrichum</taxon>
        <taxon>Colletotrichum destructivum species complex</taxon>
    </lineage>
</organism>
<dbReference type="GeneID" id="87941561"/>
<gene>
    <name evidence="2" type="ORF">CDEST_05058</name>
</gene>
<sequence length="252" mass="27594">MFISNTLLGLLGFTIAVYAQCSNLLIDDFSRPTPSGFNNLTSWTSDDNSMSSIALAGGSLSFTPKPDHSSYFYETLPCYQAATQGYKALSLTVKGPKDASFMVEIQTKQACTDNEYQSQWVIISGLTGSVQAVSISLSSFPGANLDGITGFVWSTYSQFSGYEFSNVRFTCNEEAASSSTSASRSISASPVASTSYFVDCVNFTSPLFKFGHLFQDDYSLWQQQRQPLVNCVRLSYSSVIARLVKLQQPSHR</sequence>
<protein>
    <submittedName>
        <fullName evidence="2">Uncharacterized protein</fullName>
    </submittedName>
</protein>
<dbReference type="AlphaFoldDB" id="A0AAX4I9R5"/>
<keyword evidence="3" id="KW-1185">Reference proteome</keyword>
<evidence type="ECO:0000313" key="3">
    <source>
        <dbReference type="Proteomes" id="UP001322277"/>
    </source>
</evidence>
<dbReference type="RefSeq" id="XP_062777268.1">
    <property type="nucleotide sequence ID" value="XM_062921217.1"/>
</dbReference>
<evidence type="ECO:0000313" key="2">
    <source>
        <dbReference type="EMBL" id="WQF80044.1"/>
    </source>
</evidence>
<proteinExistence type="predicted"/>
<dbReference type="Proteomes" id="UP001322277">
    <property type="component" value="Chromosome 3"/>
</dbReference>